<proteinExistence type="predicted"/>
<dbReference type="Pfam" id="PF13424">
    <property type="entry name" value="TPR_12"/>
    <property type="match status" value="2"/>
</dbReference>
<dbReference type="SUPFAM" id="SSF48452">
    <property type="entry name" value="TPR-like"/>
    <property type="match status" value="2"/>
</dbReference>
<dbReference type="InterPro" id="IPR019734">
    <property type="entry name" value="TPR_rpt"/>
</dbReference>
<comment type="caution">
    <text evidence="2">The sequence shown here is derived from an EMBL/GenBank/DDBJ whole genome shotgun (WGS) entry which is preliminary data.</text>
</comment>
<dbReference type="PANTHER" id="PTHR46082:SF6">
    <property type="entry name" value="AAA+ ATPASE DOMAIN-CONTAINING PROTEIN-RELATED"/>
    <property type="match status" value="1"/>
</dbReference>
<dbReference type="SMART" id="SM00028">
    <property type="entry name" value="TPR"/>
    <property type="match status" value="4"/>
</dbReference>
<name>A0A8T9BK67_9HELO</name>
<organism evidence="2 3">
    <name type="scientific">Lachnellula arida</name>
    <dbReference type="NCBI Taxonomy" id="1316785"/>
    <lineage>
        <taxon>Eukaryota</taxon>
        <taxon>Fungi</taxon>
        <taxon>Dikarya</taxon>
        <taxon>Ascomycota</taxon>
        <taxon>Pezizomycotina</taxon>
        <taxon>Leotiomycetes</taxon>
        <taxon>Helotiales</taxon>
        <taxon>Lachnaceae</taxon>
        <taxon>Lachnellula</taxon>
    </lineage>
</organism>
<evidence type="ECO:0000259" key="1">
    <source>
        <dbReference type="Pfam" id="PF00931"/>
    </source>
</evidence>
<dbReference type="Pfam" id="PF13374">
    <property type="entry name" value="TPR_10"/>
    <property type="match status" value="5"/>
</dbReference>
<dbReference type="PRINTS" id="PR00381">
    <property type="entry name" value="KINESINLIGHT"/>
</dbReference>
<keyword evidence="3" id="KW-1185">Reference proteome</keyword>
<gene>
    <name evidence="2" type="primary">Klc</name>
    <name evidence="2" type="ORF">LARI1_G004053</name>
</gene>
<reference evidence="2 3" key="1">
    <citation type="submission" date="2018-05" db="EMBL/GenBank/DDBJ databases">
        <title>Whole genome sequencing for identification of molecular markers to develop diagnostic detection tools for the regulated plant pathogen Lachnellula willkommii.</title>
        <authorList>
            <person name="Giroux E."/>
            <person name="Bilodeau G."/>
        </authorList>
    </citation>
    <scope>NUCLEOTIDE SEQUENCE [LARGE SCALE GENOMIC DNA]</scope>
    <source>
        <strain evidence="2 3">CBS 203.66</strain>
    </source>
</reference>
<dbReference type="Proteomes" id="UP000469559">
    <property type="component" value="Unassembled WGS sequence"/>
</dbReference>
<dbReference type="GO" id="GO:0043531">
    <property type="term" value="F:ADP binding"/>
    <property type="evidence" value="ECO:0007669"/>
    <property type="project" value="InterPro"/>
</dbReference>
<dbReference type="InterPro" id="IPR027417">
    <property type="entry name" value="P-loop_NTPase"/>
</dbReference>
<accession>A0A8T9BK67</accession>
<dbReference type="Gene3D" id="3.40.50.300">
    <property type="entry name" value="P-loop containing nucleotide triphosphate hydrolases"/>
    <property type="match status" value="1"/>
</dbReference>
<dbReference type="EMBL" id="QGMF01000150">
    <property type="protein sequence ID" value="TVY18739.1"/>
    <property type="molecule type" value="Genomic_DNA"/>
</dbReference>
<dbReference type="SUPFAM" id="SSF52540">
    <property type="entry name" value="P-loop containing nucleoside triphosphate hydrolases"/>
    <property type="match status" value="1"/>
</dbReference>
<evidence type="ECO:0000313" key="3">
    <source>
        <dbReference type="Proteomes" id="UP000469559"/>
    </source>
</evidence>
<dbReference type="InterPro" id="IPR011990">
    <property type="entry name" value="TPR-like_helical_dom_sf"/>
</dbReference>
<dbReference type="InterPro" id="IPR002182">
    <property type="entry name" value="NB-ARC"/>
</dbReference>
<dbReference type="NCBIfam" id="NF040586">
    <property type="entry name" value="FxSxx_TPR"/>
    <property type="match status" value="1"/>
</dbReference>
<dbReference type="OrthoDB" id="5986190at2759"/>
<sequence>MYGKGRQHALQRLQSEIEKQLNVAPPYKKSDPQNPLAELENKLFANNQFTKVAVYGLGGVGKTQLVLELLYRVREKDKNSSVIWIQATSMESLDQGYHTVARQLGISGPGGKDVDIKKLVQNFLNDDTAGQWILVFDNADDIQMWSGKTRSESQQSNRLIDYIPRSKTGRVIFTTRDRKVGVKLAQQNVIEVPKMTEDTAIRMLRNSLIDKSLVETRPADAKAILTWLTHLPLAIAQAAAYINENGATLADYLALVHCQEQEIIDLLTDQFEDDARYPDSKNPVATTWLISFQQIQQRDPLAAEYMAFMACIDHKDIPQLLLPPGSSRKQEMDAIGTLSAYSFITRRAEDLAIDLHRLVHLTIRNWLRNKGELAEWTRKAVAQLEEVFPDHEHRNRAMWRTYLPHARHVLESNLIAKDDCSRIDLQWKIALCYYSDGRFDEAEAFFREVMEFRTNVLGAEHPDTLKGIGKLALTYHAQSRFPEAKALGVRAMEAQKRILGEEDPETLSTMSHLAMTYSDLSQWKEAEELELQTMEFRKRILGVEHPDTLVGVSNLVYLYNCQGWWKQAEELGKQIIAARKKVLGVEHPDTLLSIGNLAHTYNNQGRYQEAEELLVQVMNIRIKVLGKDHPHTLSGMSNLGVSYHNQGRWDEAEAIQSQVVAARKVLLGPEHFSTLTSMAHLSLTYHSQGRRTEAEELGLQVMESRKKVLGPEHHHTLTSMSSLASFYLDGQLVKAEELLLQVLAIRIRVLGMGHHHSLASMEQLAGMYRNQGRLKESEDLEAQVEEARNNAVS</sequence>
<dbReference type="AlphaFoldDB" id="A0A8T9BK67"/>
<protein>
    <submittedName>
        <fullName evidence="2">Kinesin light chain</fullName>
    </submittedName>
</protein>
<dbReference type="Pfam" id="PF00931">
    <property type="entry name" value="NB-ARC"/>
    <property type="match status" value="1"/>
</dbReference>
<evidence type="ECO:0000313" key="2">
    <source>
        <dbReference type="EMBL" id="TVY18739.1"/>
    </source>
</evidence>
<feature type="domain" description="NB-ARC" evidence="1">
    <location>
        <begin position="35"/>
        <end position="211"/>
    </location>
</feature>
<dbReference type="InterPro" id="IPR053137">
    <property type="entry name" value="NLR-like"/>
</dbReference>
<dbReference type="PANTHER" id="PTHR46082">
    <property type="entry name" value="ATP/GTP-BINDING PROTEIN-RELATED"/>
    <property type="match status" value="1"/>
</dbReference>
<dbReference type="Gene3D" id="1.25.40.10">
    <property type="entry name" value="Tetratricopeptide repeat domain"/>
    <property type="match status" value="2"/>
</dbReference>